<keyword evidence="2" id="KW-1185">Reference proteome</keyword>
<comment type="caution">
    <text evidence="1">The sequence shown here is derived from an EMBL/GenBank/DDBJ whole genome shotgun (WGS) entry which is preliminary data.</text>
</comment>
<organism evidence="1 2">
    <name type="scientific">Pseudotamlana agarivorans</name>
    <dbReference type="NCBI Taxonomy" id="481183"/>
    <lineage>
        <taxon>Bacteria</taxon>
        <taxon>Pseudomonadati</taxon>
        <taxon>Bacteroidota</taxon>
        <taxon>Flavobacteriia</taxon>
        <taxon>Flavobacteriales</taxon>
        <taxon>Flavobacteriaceae</taxon>
        <taxon>Pseudotamlana</taxon>
    </lineage>
</organism>
<reference evidence="1" key="1">
    <citation type="submission" date="2021-05" db="EMBL/GenBank/DDBJ databases">
        <title>Draft genomes of bacteria isolated from model marine particles.</title>
        <authorList>
            <person name="Datta M.S."/>
            <person name="Schwartzman J.A."/>
            <person name="Enke T.N."/>
            <person name="Saavedra J."/>
            <person name="Cermak N."/>
            <person name="Cordero O.X."/>
        </authorList>
    </citation>
    <scope>NUCLEOTIDE SEQUENCE</scope>
    <source>
        <strain evidence="1">I2M19</strain>
    </source>
</reference>
<proteinExistence type="predicted"/>
<gene>
    <name evidence="1" type="ORF">KO493_12415</name>
</gene>
<sequence length="165" mass="18163">MTDLIFHLLEVSFWSGIAAVGFGILFNVPRKTIFTIFALGFLAGLIKFSILQFEHHIALASLAAASFVGWVSIPIAHKIHHPPVVFSIPTMIPMIPGYFAYETILSIMNFVFIETDPEKRLLLIDAMFSHGFKMIYVLIGLTFGVALPLLVMNKGSIKQLGGAPS</sequence>
<evidence type="ECO:0000313" key="2">
    <source>
        <dbReference type="Proteomes" id="UP001647509"/>
    </source>
</evidence>
<dbReference type="EMBL" id="JAHKPD010000018">
    <property type="protein sequence ID" value="MBU2951501.1"/>
    <property type="molecule type" value="Genomic_DNA"/>
</dbReference>
<dbReference type="Proteomes" id="UP001647509">
    <property type="component" value="Unassembled WGS sequence"/>
</dbReference>
<name>A0ACC5UB01_9FLAO</name>
<evidence type="ECO:0000313" key="1">
    <source>
        <dbReference type="EMBL" id="MBU2951501.1"/>
    </source>
</evidence>
<protein>
    <submittedName>
        <fullName evidence="1">Threonine/serine exporter family protein</fullName>
    </submittedName>
</protein>
<accession>A0ACC5UB01</accession>